<feature type="region of interest" description="Disordered" evidence="1">
    <location>
        <begin position="795"/>
        <end position="818"/>
    </location>
</feature>
<feature type="compositionally biased region" description="Acidic residues" evidence="1">
    <location>
        <begin position="505"/>
        <end position="520"/>
    </location>
</feature>
<feature type="region of interest" description="Disordered" evidence="1">
    <location>
        <begin position="660"/>
        <end position="704"/>
    </location>
</feature>
<dbReference type="GeneID" id="66070439"/>
<evidence type="ECO:0008006" key="4">
    <source>
        <dbReference type="Google" id="ProtNLM"/>
    </source>
</evidence>
<feature type="compositionally biased region" description="Acidic residues" evidence="1">
    <location>
        <begin position="601"/>
        <end position="621"/>
    </location>
</feature>
<feature type="compositionally biased region" description="Polar residues" evidence="1">
    <location>
        <begin position="552"/>
        <end position="575"/>
    </location>
</feature>
<keyword evidence="3" id="KW-1185">Reference proteome</keyword>
<dbReference type="Pfam" id="PF07093">
    <property type="entry name" value="SGT1"/>
    <property type="match status" value="1"/>
</dbReference>
<organism evidence="2 3">
    <name type="scientific">Marasmius oreades</name>
    <name type="common">fairy-ring Marasmius</name>
    <dbReference type="NCBI Taxonomy" id="181124"/>
    <lineage>
        <taxon>Eukaryota</taxon>
        <taxon>Fungi</taxon>
        <taxon>Dikarya</taxon>
        <taxon>Basidiomycota</taxon>
        <taxon>Agaricomycotina</taxon>
        <taxon>Agaricomycetes</taxon>
        <taxon>Agaricomycetidae</taxon>
        <taxon>Agaricales</taxon>
        <taxon>Marasmiineae</taxon>
        <taxon>Marasmiaceae</taxon>
        <taxon>Marasmius</taxon>
    </lineage>
</organism>
<dbReference type="PANTHER" id="PTHR13060:SF0">
    <property type="entry name" value="PROTEIN ECDYSONELESS HOMOLOG"/>
    <property type="match status" value="1"/>
</dbReference>
<sequence>MDIFNRTPAVSDETLKYVLYPQHADKTSATTLVACIHSFVDSLLPAAFLWHRDSFAFKVALDSNTQGWFLEGRMRVGDCVDDEWCVVWLLKEISSKWDLAIRVNDTDGEFLLIEAADSLPSWVTPSNSENRVWIYNSQFHLIDLKHVSPPSKFPRVHRSAHDSDDEGGAIEDFLAVDDALKLLRDPLTNTTAPPEVASLVWQRVAHYPSAARSHVHFAKAYIPEDVARALHADAPLVQKAVEAFYTRDAMQLRVAHRMSRFTPSTSVLTTVRMTRAAYAQLEGQKFFPPKAFGQWQENEYTKEWRWRDIGMKIAVGFEMLYQESKGRSQSINSSPEGLKSLSQSIRENLERNPHYRSYLEKLTSLQYFRGEMKGSQRWNELEEKATSVFLYSQKQDEVARPSFAALVSSAISRAPEPLPFTSHNEDNDDWLNIDTSSVDDMLARRSSKNPLYPDAMQVDDPPEMTAEDRVTSAQASKLRNLAAQVEEFIEGEGDLEGARFKDELFSDEEMSDAETSEEDQDGKFGDEQRQADMDTLVPGLEPSEYGKMPASFYSNSQKVPEATIQTDVVSDNVPRSQPPGWASPRKPIRKPILPRDRFEGVDSDDETDEDDEPEEEDEEDNPQVIGEVEVDMGEEEDEFLEFSRQALGISDDQWNSILQDRRDRGAYVPKSTSKKTQTTEVPSSFKEGGKDKIESNPSTQLNPNLDSFEALMKAMDAELRRSTNGFDKEDEYKFDKGKSKASVANDDDDIEAMMAEELKSALERDNEDEDSEMGNAAVDYSLIKNFLESFKSQAGLSGPVSTLAGRLQPDWKLPRDDT</sequence>
<feature type="compositionally biased region" description="Polar residues" evidence="1">
    <location>
        <begin position="670"/>
        <end position="682"/>
    </location>
</feature>
<feature type="compositionally biased region" description="Basic and acidic residues" evidence="1">
    <location>
        <begin position="722"/>
        <end position="738"/>
    </location>
</feature>
<reference evidence="2" key="1">
    <citation type="journal article" date="2021" name="Genome Biol. Evol.">
        <title>The assembled and annotated genome of the fairy-ring fungus Marasmius oreades.</title>
        <authorList>
            <person name="Hiltunen M."/>
            <person name="Ament-Velasquez S.L."/>
            <person name="Johannesson H."/>
        </authorList>
    </citation>
    <scope>NUCLEOTIDE SEQUENCE</scope>
    <source>
        <strain evidence="2">03SP1</strain>
    </source>
</reference>
<evidence type="ECO:0000313" key="2">
    <source>
        <dbReference type="EMBL" id="KAG7099520.1"/>
    </source>
</evidence>
<dbReference type="OrthoDB" id="27237at2759"/>
<feature type="compositionally biased region" description="Basic and acidic residues" evidence="1">
    <location>
        <begin position="521"/>
        <end position="532"/>
    </location>
</feature>
<name>A0A9P7V378_9AGAR</name>
<dbReference type="EMBL" id="CM032181">
    <property type="protein sequence ID" value="KAG7099520.1"/>
    <property type="molecule type" value="Genomic_DNA"/>
</dbReference>
<evidence type="ECO:0000256" key="1">
    <source>
        <dbReference type="SAM" id="MobiDB-lite"/>
    </source>
</evidence>
<dbReference type="RefSeq" id="XP_043015990.1">
    <property type="nucleotide sequence ID" value="XM_043147285.1"/>
</dbReference>
<comment type="caution">
    <text evidence="2">The sequence shown here is derived from an EMBL/GenBank/DDBJ whole genome shotgun (WGS) entry which is preliminary data.</text>
</comment>
<dbReference type="Proteomes" id="UP001049176">
    <property type="component" value="Chromosome 1"/>
</dbReference>
<evidence type="ECO:0000313" key="3">
    <source>
        <dbReference type="Proteomes" id="UP001049176"/>
    </source>
</evidence>
<dbReference type="InterPro" id="IPR010770">
    <property type="entry name" value="Ecd"/>
</dbReference>
<feature type="region of interest" description="Disordered" evidence="1">
    <location>
        <begin position="445"/>
        <end position="472"/>
    </location>
</feature>
<dbReference type="PANTHER" id="PTHR13060">
    <property type="entry name" value="SGT1 PROTEIN HSGT1 SUPPRESSOR OF GCR2"/>
    <property type="match status" value="1"/>
</dbReference>
<protein>
    <recommendedName>
        <fullName evidence="4">SGT1-domain-containing protein</fullName>
    </recommendedName>
</protein>
<feature type="region of interest" description="Disordered" evidence="1">
    <location>
        <begin position="505"/>
        <end position="627"/>
    </location>
</feature>
<dbReference type="AlphaFoldDB" id="A0A9P7V378"/>
<accession>A0A9P7V378</accession>
<dbReference type="KEGG" id="more:E1B28_001363"/>
<feature type="region of interest" description="Disordered" evidence="1">
    <location>
        <begin position="722"/>
        <end position="749"/>
    </location>
</feature>
<gene>
    <name evidence="2" type="ORF">E1B28_001363</name>
</gene>
<dbReference type="GO" id="GO:0005634">
    <property type="term" value="C:nucleus"/>
    <property type="evidence" value="ECO:0007669"/>
    <property type="project" value="TreeGrafter"/>
</dbReference>
<feature type="compositionally biased region" description="Polar residues" evidence="1">
    <location>
        <begin position="695"/>
        <end position="704"/>
    </location>
</feature>
<proteinExistence type="predicted"/>